<dbReference type="AlphaFoldDB" id="A0A850P4H2"/>
<dbReference type="Gene3D" id="3.40.50.1820">
    <property type="entry name" value="alpha/beta hydrolase"/>
    <property type="match status" value="1"/>
</dbReference>
<dbReference type="InterPro" id="IPR029058">
    <property type="entry name" value="AB_hydrolase_fold"/>
</dbReference>
<gene>
    <name evidence="2" type="ORF">HUK82_03005</name>
</gene>
<accession>A0A850P4H2</accession>
<evidence type="ECO:0000313" key="3">
    <source>
        <dbReference type="Proteomes" id="UP000585665"/>
    </source>
</evidence>
<protein>
    <submittedName>
        <fullName evidence="2">Alpha/beta hydrolase</fullName>
    </submittedName>
</protein>
<dbReference type="RefSeq" id="WP_176612540.1">
    <property type="nucleotide sequence ID" value="NZ_JABXXR010000011.1"/>
</dbReference>
<dbReference type="Pfam" id="PF00561">
    <property type="entry name" value="Abhydrolase_1"/>
    <property type="match status" value="1"/>
</dbReference>
<feature type="domain" description="AB hydrolase-1" evidence="1">
    <location>
        <begin position="51"/>
        <end position="230"/>
    </location>
</feature>
<sequence length="249" mass="27328">MILPENLTLSERIPSSLPMVFVPGLLCDAAIWDAVAQTFSGSHATLIADVMQDDSIAGMAERLLKDAPSSFILIGLSMGGYVAQEVMAMAPERVAALILLDTSASPDDPARLQERSIALKSLDIGQFRGVTSTMMPRLIDRRHLHGPISKAVQDMALRVGSETFLRQQKAIMARRDFRPVLSTITQPALVAVGDCDTLTPPEKAIEIFRRLQKPSFYLFHQCGHLPPIEQPLRTARVIQTWINSVTVDG</sequence>
<dbReference type="GO" id="GO:0016787">
    <property type="term" value="F:hydrolase activity"/>
    <property type="evidence" value="ECO:0007669"/>
    <property type="project" value="UniProtKB-KW"/>
</dbReference>
<dbReference type="SUPFAM" id="SSF53474">
    <property type="entry name" value="alpha/beta-Hydrolases"/>
    <property type="match status" value="1"/>
</dbReference>
<keyword evidence="2" id="KW-0378">Hydrolase</keyword>
<keyword evidence="3" id="KW-1185">Reference proteome</keyword>
<dbReference type="PANTHER" id="PTHR43194">
    <property type="entry name" value="HYDROLASE ALPHA/BETA FOLD FAMILY"/>
    <property type="match status" value="1"/>
</dbReference>
<dbReference type="InterPro" id="IPR000073">
    <property type="entry name" value="AB_hydrolase_1"/>
</dbReference>
<proteinExistence type="predicted"/>
<evidence type="ECO:0000259" key="1">
    <source>
        <dbReference type="Pfam" id="PF00561"/>
    </source>
</evidence>
<name>A0A850P4H2_9PROT</name>
<dbReference type="EMBL" id="JABXXR010000011">
    <property type="protein sequence ID" value="NVN39537.1"/>
    <property type="molecule type" value="Genomic_DNA"/>
</dbReference>
<reference evidence="2 3" key="1">
    <citation type="submission" date="2020-06" db="EMBL/GenBank/DDBJ databases">
        <title>Description of novel acetic acid bacteria.</title>
        <authorList>
            <person name="Sombolestani A."/>
        </authorList>
    </citation>
    <scope>NUCLEOTIDE SEQUENCE [LARGE SCALE GENOMIC DNA]</scope>
    <source>
        <strain evidence="2 3">LMG 27010</strain>
    </source>
</reference>
<comment type="caution">
    <text evidence="2">The sequence shown here is derived from an EMBL/GenBank/DDBJ whole genome shotgun (WGS) entry which is preliminary data.</text>
</comment>
<dbReference type="PANTHER" id="PTHR43194:SF2">
    <property type="entry name" value="PEROXISOMAL MEMBRANE PROTEIN LPX1"/>
    <property type="match status" value="1"/>
</dbReference>
<dbReference type="Proteomes" id="UP000585665">
    <property type="component" value="Unassembled WGS sequence"/>
</dbReference>
<evidence type="ECO:0000313" key="2">
    <source>
        <dbReference type="EMBL" id="NVN39537.1"/>
    </source>
</evidence>
<organism evidence="2 3">
    <name type="scientific">Ameyamaea chiangmaiensis</name>
    <dbReference type="NCBI Taxonomy" id="442969"/>
    <lineage>
        <taxon>Bacteria</taxon>
        <taxon>Pseudomonadati</taxon>
        <taxon>Pseudomonadota</taxon>
        <taxon>Alphaproteobacteria</taxon>
        <taxon>Acetobacterales</taxon>
        <taxon>Acetobacteraceae</taxon>
        <taxon>Ameyamaea</taxon>
    </lineage>
</organism>
<dbReference type="InterPro" id="IPR050228">
    <property type="entry name" value="Carboxylesterase_BioH"/>
</dbReference>
<dbReference type="PRINTS" id="PR00111">
    <property type="entry name" value="ABHYDROLASE"/>
</dbReference>